<dbReference type="OrthoDB" id="5287295at2759"/>
<reference evidence="2 3" key="1">
    <citation type="journal article" date="2018" name="Mycol. Prog.">
        <title>Coniella lustricola, a new species from submerged detritus.</title>
        <authorList>
            <person name="Raudabaugh D.B."/>
            <person name="Iturriaga T."/>
            <person name="Carver A."/>
            <person name="Mondo S."/>
            <person name="Pangilinan J."/>
            <person name="Lipzen A."/>
            <person name="He G."/>
            <person name="Amirebrahimi M."/>
            <person name="Grigoriev I.V."/>
            <person name="Miller A.N."/>
        </authorList>
    </citation>
    <scope>NUCLEOTIDE SEQUENCE [LARGE SCALE GENOMIC DNA]</scope>
    <source>
        <strain evidence="2 3">B22-T-1</strain>
    </source>
</reference>
<dbReference type="InParanoid" id="A0A2T3A5F8"/>
<keyword evidence="3" id="KW-1185">Reference proteome</keyword>
<name>A0A2T3A5F8_9PEZI</name>
<evidence type="ECO:0000256" key="1">
    <source>
        <dbReference type="SAM" id="Phobius"/>
    </source>
</evidence>
<gene>
    <name evidence="2" type="ORF">BD289DRAFT_289567</name>
</gene>
<keyword evidence="1" id="KW-0472">Membrane</keyword>
<feature type="transmembrane region" description="Helical" evidence="1">
    <location>
        <begin position="313"/>
        <end position="332"/>
    </location>
</feature>
<dbReference type="Proteomes" id="UP000241462">
    <property type="component" value="Unassembled WGS sequence"/>
</dbReference>
<protein>
    <submittedName>
        <fullName evidence="2">Uncharacterized protein</fullName>
    </submittedName>
</protein>
<dbReference type="EMBL" id="KZ678464">
    <property type="protein sequence ID" value="PSR83193.1"/>
    <property type="molecule type" value="Genomic_DNA"/>
</dbReference>
<feature type="transmembrane region" description="Helical" evidence="1">
    <location>
        <begin position="265"/>
        <end position="284"/>
    </location>
</feature>
<feature type="transmembrane region" description="Helical" evidence="1">
    <location>
        <begin position="12"/>
        <end position="35"/>
    </location>
</feature>
<keyword evidence="1" id="KW-1133">Transmembrane helix</keyword>
<feature type="transmembrane region" description="Helical" evidence="1">
    <location>
        <begin position="177"/>
        <end position="202"/>
    </location>
</feature>
<feature type="transmembrane region" description="Helical" evidence="1">
    <location>
        <begin position="141"/>
        <end position="165"/>
    </location>
</feature>
<keyword evidence="1" id="KW-0812">Transmembrane</keyword>
<proteinExistence type="predicted"/>
<organism evidence="2 3">
    <name type="scientific">Coniella lustricola</name>
    <dbReference type="NCBI Taxonomy" id="2025994"/>
    <lineage>
        <taxon>Eukaryota</taxon>
        <taxon>Fungi</taxon>
        <taxon>Dikarya</taxon>
        <taxon>Ascomycota</taxon>
        <taxon>Pezizomycotina</taxon>
        <taxon>Sordariomycetes</taxon>
        <taxon>Sordariomycetidae</taxon>
        <taxon>Diaporthales</taxon>
        <taxon>Schizoparmaceae</taxon>
        <taxon>Coniella</taxon>
    </lineage>
</organism>
<accession>A0A2T3A5F8</accession>
<sequence length="493" mass="55408">MAGQVPQGAVGTAVGVLVWSVICLISNCFFIWLLWGGRERRSFIFLLSWVALIATLSSITSQIYAALHYEDLMVARLRAIRKNPTNPLLVATDGRLGADLALWLIRWVCFITESGLSCFWAFTLAQAVYGWRDNPRLRRGLIIISELGKPFAILAAIISVCALLSKKLQQSQKAWGFVLNFLYAAFLLVALFMFFIIFVEYIQTRLLFRRMNREQRREYTWQPSDDISNRSRSTSISTSTTLRADTGSNFGALQQREGGIYDKYLILRTFIPLFLLCVFEVWNIQSYTALFGTILAVSKTTAPDLSAATARSWFVSHMPGCLASLILPLAFATTRNFSQRIYQTLVPRRLQSFERRRRFRRTAEFTYVGMDVDKGMLSRQKRLSMEKRLRIEVTYEFEVRTEESVAAAVGNGDKGAMRGGGGKSMGISMSLSPSPIPSMSTMKSHCGEDDDDGVRIHGISAGRQGSSTGDGDMDRILPRKPGMTVLKKDGFRM</sequence>
<dbReference type="AlphaFoldDB" id="A0A2T3A5F8"/>
<evidence type="ECO:0000313" key="3">
    <source>
        <dbReference type="Proteomes" id="UP000241462"/>
    </source>
</evidence>
<feature type="transmembrane region" description="Helical" evidence="1">
    <location>
        <begin position="104"/>
        <end position="129"/>
    </location>
</feature>
<evidence type="ECO:0000313" key="2">
    <source>
        <dbReference type="EMBL" id="PSR83193.1"/>
    </source>
</evidence>
<feature type="transmembrane region" description="Helical" evidence="1">
    <location>
        <begin position="42"/>
        <end position="67"/>
    </location>
</feature>